<evidence type="ECO:0000256" key="1">
    <source>
        <dbReference type="SAM" id="MobiDB-lite"/>
    </source>
</evidence>
<feature type="compositionally biased region" description="Basic and acidic residues" evidence="1">
    <location>
        <begin position="72"/>
        <end position="82"/>
    </location>
</feature>
<feature type="compositionally biased region" description="Polar residues" evidence="1">
    <location>
        <begin position="86"/>
        <end position="97"/>
    </location>
</feature>
<name>A0A8K0RUE8_9HYPO</name>
<organism evidence="2 3">
    <name type="scientific">Fusarium tricinctum</name>
    <dbReference type="NCBI Taxonomy" id="61284"/>
    <lineage>
        <taxon>Eukaryota</taxon>
        <taxon>Fungi</taxon>
        <taxon>Dikarya</taxon>
        <taxon>Ascomycota</taxon>
        <taxon>Pezizomycotina</taxon>
        <taxon>Sordariomycetes</taxon>
        <taxon>Hypocreomycetidae</taxon>
        <taxon>Hypocreales</taxon>
        <taxon>Nectriaceae</taxon>
        <taxon>Fusarium</taxon>
        <taxon>Fusarium tricinctum species complex</taxon>
    </lineage>
</organism>
<evidence type="ECO:0000313" key="3">
    <source>
        <dbReference type="Proteomes" id="UP000813427"/>
    </source>
</evidence>
<protein>
    <recommendedName>
        <fullName evidence="4">Prefoldin subunit</fullName>
    </recommendedName>
</protein>
<dbReference type="OrthoDB" id="410701at2759"/>
<proteinExistence type="predicted"/>
<keyword evidence="3" id="KW-1185">Reference proteome</keyword>
<evidence type="ECO:0000313" key="2">
    <source>
        <dbReference type="EMBL" id="KAH7245997.1"/>
    </source>
</evidence>
<sequence>MLRRATRELGRGWQLSHQVLIQAKTLDPTQTRRYVSNGENIDGIEAVLRDGRRDNDKLNRSRNHQRKQKIPKVHEWRKKNIEEDQLQTSQNVSNPDASGNVRRDHRRTNEYKPTGLREPIERKLQMQKRWTDESPAALLRKYLVEDPPPKEMQLKAAGIRSLRLPIILIQMHLKRQFEADGNNNLDIGKALPEPQQWKSLMELLEHNGHTEVELNLYHDILFARTDEERCKLFLADQSPKPIFILQYLLRLGSGIREVSTLEGLMDYVRRRLRTTADKTRPTSYDEGRSRAAMDKISTSDFMHITERLAFHCRRVEPRRLTLLAEITAEFITLFEAKSGIAEETYYAQCKFFNATIGHIASRMGSGPQKHRFPSAYLWEALRILLRMSGGLPKALLVDRNGFQAIRAVLAGMPKNRDDTRNVRRQSKVWPPYLRPEDGIDEAMEPEESWSRVVRAGMMMQEAGFPRKEVDVALDVLQGLAQDGTPTIQQRTALAPGRELSVWAASIKATRNAFEAWKLFNHPPKAGMEPKEDEYAAMFQKLYARKADPAENTLPGDNTLNYDTHEETNLTELEKLRLQPPSPRELFEMMKQSRLKPNEQCLCILVANAAGLGAAHEYLMAGSTQRHNYDNLISPQPTAEMLKNIPLPVFSAYTSLLAKIPHPKSQHLVRAIRLAELRLSRNSQNWGSWVWSPIIKTLSQHHSALRLTFEAQLRLMLYLANRIDNSHGMTLYTFRRFTKAARKIISYKMEMLAAAAEADSLELNPLHAVYDRQEAGAKTEKVEDLLKSTAVSKVKTMGARLKSLFYSLVTKEQEILRPGESIHLSAVDMMRAREDPVMPTYAHDLMLALAYTGEFGEMVELMRWLVREWSSPRVQEEMESMDEMPYDLDMMETLCAFRAFAEPMIPRSELAQVQGEIMQSDIWDWPDDTVVQSYIEEGNVRGNQELRAVLEWICARPVQETVEAADVNDLDLDWTATEKGALERELDNQEEIRRTALQSS</sequence>
<dbReference type="Proteomes" id="UP000813427">
    <property type="component" value="Unassembled WGS sequence"/>
</dbReference>
<evidence type="ECO:0008006" key="4">
    <source>
        <dbReference type="Google" id="ProtNLM"/>
    </source>
</evidence>
<gene>
    <name evidence="2" type="ORF">BKA59DRAFT_545138</name>
</gene>
<dbReference type="AlphaFoldDB" id="A0A8K0RUE8"/>
<accession>A0A8K0RUE8</accession>
<comment type="caution">
    <text evidence="2">The sequence shown here is derived from an EMBL/GenBank/DDBJ whole genome shotgun (WGS) entry which is preliminary data.</text>
</comment>
<reference evidence="2" key="1">
    <citation type="journal article" date="2021" name="Nat. Commun.">
        <title>Genetic determinants of endophytism in the Arabidopsis root mycobiome.</title>
        <authorList>
            <person name="Mesny F."/>
            <person name="Miyauchi S."/>
            <person name="Thiergart T."/>
            <person name="Pickel B."/>
            <person name="Atanasova L."/>
            <person name="Karlsson M."/>
            <person name="Huettel B."/>
            <person name="Barry K.W."/>
            <person name="Haridas S."/>
            <person name="Chen C."/>
            <person name="Bauer D."/>
            <person name="Andreopoulos W."/>
            <person name="Pangilinan J."/>
            <person name="LaButti K."/>
            <person name="Riley R."/>
            <person name="Lipzen A."/>
            <person name="Clum A."/>
            <person name="Drula E."/>
            <person name="Henrissat B."/>
            <person name="Kohler A."/>
            <person name="Grigoriev I.V."/>
            <person name="Martin F.M."/>
            <person name="Hacquard S."/>
        </authorList>
    </citation>
    <scope>NUCLEOTIDE SEQUENCE</scope>
    <source>
        <strain evidence="2">MPI-SDFR-AT-0068</strain>
    </source>
</reference>
<feature type="region of interest" description="Disordered" evidence="1">
    <location>
        <begin position="52"/>
        <end position="112"/>
    </location>
</feature>
<dbReference type="EMBL" id="JAGPXF010000004">
    <property type="protein sequence ID" value="KAH7245997.1"/>
    <property type="molecule type" value="Genomic_DNA"/>
</dbReference>
<feature type="compositionally biased region" description="Basic residues" evidence="1">
    <location>
        <begin position="60"/>
        <end position="71"/>
    </location>
</feature>